<dbReference type="InterPro" id="IPR040079">
    <property type="entry name" value="Glutathione_S-Trfase"/>
</dbReference>
<dbReference type="RefSeq" id="WP_183635386.1">
    <property type="nucleotide sequence ID" value="NZ_BAABLE010000005.1"/>
</dbReference>
<dbReference type="GO" id="GO:0004364">
    <property type="term" value="F:glutathione transferase activity"/>
    <property type="evidence" value="ECO:0007669"/>
    <property type="project" value="UniProtKB-EC"/>
</dbReference>
<gene>
    <name evidence="5" type="ORF">GGR36_002868</name>
</gene>
<evidence type="ECO:0000313" key="6">
    <source>
        <dbReference type="Proteomes" id="UP000561045"/>
    </source>
</evidence>
<feature type="domain" description="GST C-terminal" evidence="4">
    <location>
        <begin position="86"/>
        <end position="210"/>
    </location>
</feature>
<dbReference type="SUPFAM" id="SSF47616">
    <property type="entry name" value="GST C-terminal domain-like"/>
    <property type="match status" value="1"/>
</dbReference>
<dbReference type="CDD" id="cd03056">
    <property type="entry name" value="GST_N_4"/>
    <property type="match status" value="1"/>
</dbReference>
<dbReference type="Pfam" id="PF00043">
    <property type="entry name" value="GST_C"/>
    <property type="match status" value="1"/>
</dbReference>
<reference evidence="5 6" key="1">
    <citation type="submission" date="2020-08" db="EMBL/GenBank/DDBJ databases">
        <title>Genomic Encyclopedia of Type Strains, Phase IV (KMG-IV): sequencing the most valuable type-strain genomes for metagenomic binning, comparative biology and taxonomic classification.</title>
        <authorList>
            <person name="Goeker M."/>
        </authorList>
    </citation>
    <scope>NUCLEOTIDE SEQUENCE [LARGE SCALE GENOMIC DNA]</scope>
    <source>
        <strain evidence="5 6">DSM 106739</strain>
    </source>
</reference>
<feature type="domain" description="GST N-terminal" evidence="3">
    <location>
        <begin position="1"/>
        <end position="81"/>
    </location>
</feature>
<dbReference type="Pfam" id="PF13417">
    <property type="entry name" value="GST_N_3"/>
    <property type="match status" value="1"/>
</dbReference>
<dbReference type="AlphaFoldDB" id="A0A840BPB7"/>
<dbReference type="EMBL" id="JACIET010000002">
    <property type="protein sequence ID" value="MBB4013522.1"/>
    <property type="molecule type" value="Genomic_DNA"/>
</dbReference>
<dbReference type="SFLD" id="SFLDS00019">
    <property type="entry name" value="Glutathione_Transferase_(cytos"/>
    <property type="match status" value="1"/>
</dbReference>
<sequence length="218" mass="23991">MITFYTYAQSGNCHKVRLFLNLLGLPYETRELNLAQGEHKTEEMLALNPFGQVPVLSDGDKTFSDSQAILVYLARRYGAEHWLPLDPEGLAKVVRWLAATAGEVQFGPAAARVAVIFRGEAPSDEVRNRSTRLLQAMSRTLALGEWLVGDEPTIADIAVFPYLSVAHHGLIDLTPFPRVRDWLARVAALPGFVPMPELTPAFAERLATVHASLSLKAA</sequence>
<name>A0A840BPB7_9RHOO</name>
<keyword evidence="6" id="KW-1185">Reference proteome</keyword>
<comment type="caution">
    <text evidence="5">The sequence shown here is derived from an EMBL/GenBank/DDBJ whole genome shotgun (WGS) entry which is preliminary data.</text>
</comment>
<dbReference type="InterPro" id="IPR010987">
    <property type="entry name" value="Glutathione-S-Trfase_C-like"/>
</dbReference>
<dbReference type="InterPro" id="IPR036282">
    <property type="entry name" value="Glutathione-S-Trfase_C_sf"/>
</dbReference>
<dbReference type="Gene3D" id="1.20.1050.10">
    <property type="match status" value="1"/>
</dbReference>
<dbReference type="SFLD" id="SFLDG01151">
    <property type="entry name" value="Main.2:_Nu-like"/>
    <property type="match status" value="1"/>
</dbReference>
<dbReference type="PANTHER" id="PTHR44051:SF2">
    <property type="entry name" value="HYPOTHETICAL GLUTATHIONE S-TRANSFERASE LIKE PROTEIN"/>
    <property type="match status" value="1"/>
</dbReference>
<dbReference type="EC" id="2.5.1.18" evidence="5"/>
<dbReference type="SUPFAM" id="SSF52833">
    <property type="entry name" value="Thioredoxin-like"/>
    <property type="match status" value="1"/>
</dbReference>
<keyword evidence="2 5" id="KW-0808">Transferase</keyword>
<dbReference type="PROSITE" id="PS51354">
    <property type="entry name" value="GLUTAREDOXIN_2"/>
    <property type="match status" value="1"/>
</dbReference>
<dbReference type="PANTHER" id="PTHR44051">
    <property type="entry name" value="GLUTATHIONE S-TRANSFERASE-RELATED"/>
    <property type="match status" value="1"/>
</dbReference>
<dbReference type="Proteomes" id="UP000561045">
    <property type="component" value="Unassembled WGS sequence"/>
</dbReference>
<comment type="similarity">
    <text evidence="1">Belongs to the GST superfamily.</text>
</comment>
<dbReference type="InterPro" id="IPR004046">
    <property type="entry name" value="GST_C"/>
</dbReference>
<dbReference type="InterPro" id="IPR036249">
    <property type="entry name" value="Thioredoxin-like_sf"/>
</dbReference>
<evidence type="ECO:0000256" key="1">
    <source>
        <dbReference type="ARBA" id="ARBA00007409"/>
    </source>
</evidence>
<evidence type="ECO:0000259" key="4">
    <source>
        <dbReference type="PROSITE" id="PS50405"/>
    </source>
</evidence>
<organism evidence="5 6">
    <name type="scientific">Niveibacterium umoris</name>
    <dbReference type="NCBI Taxonomy" id="1193620"/>
    <lineage>
        <taxon>Bacteria</taxon>
        <taxon>Pseudomonadati</taxon>
        <taxon>Pseudomonadota</taxon>
        <taxon>Betaproteobacteria</taxon>
        <taxon>Rhodocyclales</taxon>
        <taxon>Rhodocyclaceae</taxon>
        <taxon>Niveibacterium</taxon>
    </lineage>
</organism>
<dbReference type="Gene3D" id="3.40.30.10">
    <property type="entry name" value="Glutaredoxin"/>
    <property type="match status" value="1"/>
</dbReference>
<evidence type="ECO:0000259" key="3">
    <source>
        <dbReference type="PROSITE" id="PS50404"/>
    </source>
</evidence>
<accession>A0A840BPB7</accession>
<evidence type="ECO:0000313" key="5">
    <source>
        <dbReference type="EMBL" id="MBB4013522.1"/>
    </source>
</evidence>
<protein>
    <submittedName>
        <fullName evidence="5">Glutathione S-transferase</fullName>
        <ecNumber evidence="5">2.5.1.18</ecNumber>
    </submittedName>
</protein>
<proteinExistence type="inferred from homology"/>
<dbReference type="FunFam" id="3.40.30.10:FF:000039">
    <property type="entry name" value="Glutathione S-transferase domain"/>
    <property type="match status" value="1"/>
</dbReference>
<dbReference type="InterPro" id="IPR004045">
    <property type="entry name" value="Glutathione_S-Trfase_N"/>
</dbReference>
<dbReference type="PROSITE" id="PS50404">
    <property type="entry name" value="GST_NTER"/>
    <property type="match status" value="1"/>
</dbReference>
<dbReference type="SFLD" id="SFLDG00358">
    <property type="entry name" value="Main_(cytGST)"/>
    <property type="match status" value="1"/>
</dbReference>
<dbReference type="PROSITE" id="PS50405">
    <property type="entry name" value="GST_CTER"/>
    <property type="match status" value="1"/>
</dbReference>
<evidence type="ECO:0000256" key="2">
    <source>
        <dbReference type="ARBA" id="ARBA00022679"/>
    </source>
</evidence>